<gene>
    <name evidence="1" type="ORF">F6515_14495</name>
</gene>
<dbReference type="Proteomes" id="UP000489121">
    <property type="component" value="Unassembled WGS sequence"/>
</dbReference>
<dbReference type="AlphaFoldDB" id="A0AAD2RC45"/>
<organism evidence="1 2">
    <name type="scientific">Listeria monocytogenes</name>
    <dbReference type="NCBI Taxonomy" id="1639"/>
    <lineage>
        <taxon>Bacteria</taxon>
        <taxon>Bacillati</taxon>
        <taxon>Bacillota</taxon>
        <taxon>Bacilli</taxon>
        <taxon>Bacillales</taxon>
        <taxon>Listeriaceae</taxon>
        <taxon>Listeria</taxon>
    </lineage>
</organism>
<proteinExistence type="predicted"/>
<dbReference type="EMBL" id="AALGDA010000077">
    <property type="protein sequence ID" value="ECY9784184.1"/>
    <property type="molecule type" value="Genomic_DNA"/>
</dbReference>
<evidence type="ECO:0000313" key="1">
    <source>
        <dbReference type="EMBL" id="ECY9784184.1"/>
    </source>
</evidence>
<sequence>RKQLNEKIILLLDKEVLKEKKGRFYIKKSA</sequence>
<evidence type="ECO:0000313" key="2">
    <source>
        <dbReference type="Proteomes" id="UP000489121"/>
    </source>
</evidence>
<comment type="caution">
    <text evidence="1">The sequence shown here is derived from an EMBL/GenBank/DDBJ whole genome shotgun (WGS) entry which is preliminary data.</text>
</comment>
<feature type="non-terminal residue" evidence="1">
    <location>
        <position position="1"/>
    </location>
</feature>
<accession>A0AAD2RC45</accession>
<protein>
    <submittedName>
        <fullName evidence="1">Crp/Fnr family transcriptional regulator</fullName>
    </submittedName>
</protein>
<name>A0AAD2RC45_LISMN</name>
<reference evidence="1 2" key="1">
    <citation type="submission" date="2019-09" db="EMBL/GenBank/DDBJ databases">
        <authorList>
            <consortium name="PulseNet: The National Subtyping Network for Foodborne Disease Surveillance"/>
            <person name="Tarr C.L."/>
            <person name="Trees E."/>
            <person name="Katz L.S."/>
            <person name="Carleton-Romer H.A."/>
            <person name="Stroika S."/>
            <person name="Kucerova Z."/>
            <person name="Roache K.F."/>
            <person name="Sabol A.L."/>
            <person name="Besser J."/>
            <person name="Gerner-Smidt P."/>
        </authorList>
    </citation>
    <scope>NUCLEOTIDE SEQUENCE [LARGE SCALE GENOMIC DNA]</scope>
    <source>
        <strain evidence="1 2">PNUSAL005692</strain>
    </source>
</reference>